<evidence type="ECO:0000313" key="2">
    <source>
        <dbReference type="Proteomes" id="UP001054252"/>
    </source>
</evidence>
<proteinExistence type="predicted"/>
<dbReference type="AlphaFoldDB" id="A0AAV5LUM5"/>
<protein>
    <submittedName>
        <fullName evidence="1">Uncharacterized protein</fullName>
    </submittedName>
</protein>
<comment type="caution">
    <text evidence="1">The sequence shown here is derived from an EMBL/GenBank/DDBJ whole genome shotgun (WGS) entry which is preliminary data.</text>
</comment>
<dbReference type="EMBL" id="BPVZ01000145">
    <property type="protein sequence ID" value="GKV40890.1"/>
    <property type="molecule type" value="Genomic_DNA"/>
</dbReference>
<keyword evidence="2" id="KW-1185">Reference proteome</keyword>
<organism evidence="1 2">
    <name type="scientific">Rubroshorea leprosula</name>
    <dbReference type="NCBI Taxonomy" id="152421"/>
    <lineage>
        <taxon>Eukaryota</taxon>
        <taxon>Viridiplantae</taxon>
        <taxon>Streptophyta</taxon>
        <taxon>Embryophyta</taxon>
        <taxon>Tracheophyta</taxon>
        <taxon>Spermatophyta</taxon>
        <taxon>Magnoliopsida</taxon>
        <taxon>eudicotyledons</taxon>
        <taxon>Gunneridae</taxon>
        <taxon>Pentapetalae</taxon>
        <taxon>rosids</taxon>
        <taxon>malvids</taxon>
        <taxon>Malvales</taxon>
        <taxon>Dipterocarpaceae</taxon>
        <taxon>Rubroshorea</taxon>
    </lineage>
</organism>
<gene>
    <name evidence="1" type="ORF">SLEP1_g48487</name>
</gene>
<sequence>MEGLRQKCHPKNPPFYCSPRPTKSADQLCTLTHEASESLRKWVGEGGDNGGSRP</sequence>
<dbReference type="Proteomes" id="UP001054252">
    <property type="component" value="Unassembled WGS sequence"/>
</dbReference>
<name>A0AAV5LUM5_9ROSI</name>
<reference evidence="1 2" key="1">
    <citation type="journal article" date="2021" name="Commun. Biol.">
        <title>The genome of Shorea leprosula (Dipterocarpaceae) highlights the ecological relevance of drought in aseasonal tropical rainforests.</title>
        <authorList>
            <person name="Ng K.K.S."/>
            <person name="Kobayashi M.J."/>
            <person name="Fawcett J.A."/>
            <person name="Hatakeyama M."/>
            <person name="Paape T."/>
            <person name="Ng C.H."/>
            <person name="Ang C.C."/>
            <person name="Tnah L.H."/>
            <person name="Lee C.T."/>
            <person name="Nishiyama T."/>
            <person name="Sese J."/>
            <person name="O'Brien M.J."/>
            <person name="Copetti D."/>
            <person name="Mohd Noor M.I."/>
            <person name="Ong R.C."/>
            <person name="Putra M."/>
            <person name="Sireger I.Z."/>
            <person name="Indrioko S."/>
            <person name="Kosugi Y."/>
            <person name="Izuno A."/>
            <person name="Isagi Y."/>
            <person name="Lee S.L."/>
            <person name="Shimizu K.K."/>
        </authorList>
    </citation>
    <scope>NUCLEOTIDE SEQUENCE [LARGE SCALE GENOMIC DNA]</scope>
    <source>
        <strain evidence="1">214</strain>
    </source>
</reference>
<evidence type="ECO:0000313" key="1">
    <source>
        <dbReference type="EMBL" id="GKV40890.1"/>
    </source>
</evidence>
<accession>A0AAV5LUM5</accession>